<feature type="region of interest" description="Disordered" evidence="3">
    <location>
        <begin position="270"/>
        <end position="306"/>
    </location>
</feature>
<evidence type="ECO:0000259" key="5">
    <source>
        <dbReference type="Pfam" id="PF25967"/>
    </source>
</evidence>
<dbReference type="Gene3D" id="2.40.50.100">
    <property type="match status" value="1"/>
</dbReference>
<protein>
    <submittedName>
        <fullName evidence="7">HlyD family efflux transporter periplasmic adaptor subunit</fullName>
    </submittedName>
</protein>
<feature type="compositionally biased region" description="Polar residues" evidence="3">
    <location>
        <begin position="228"/>
        <end position="237"/>
    </location>
</feature>
<feature type="region of interest" description="Disordered" evidence="3">
    <location>
        <begin position="190"/>
        <end position="237"/>
    </location>
</feature>
<comment type="caution">
    <text evidence="7">The sequence shown here is derived from an EMBL/GenBank/DDBJ whole genome shotgun (WGS) entry which is preliminary data.</text>
</comment>
<dbReference type="Proteomes" id="UP000766246">
    <property type="component" value="Unassembled WGS sequence"/>
</dbReference>
<accession>A0A927U7W0</accession>
<feature type="compositionally biased region" description="Polar residues" evidence="3">
    <location>
        <begin position="287"/>
        <end position="302"/>
    </location>
</feature>
<comment type="subcellular location">
    <subcellularLocation>
        <location evidence="1">Cell envelope</location>
    </subcellularLocation>
</comment>
<dbReference type="GO" id="GO:0030313">
    <property type="term" value="C:cell envelope"/>
    <property type="evidence" value="ECO:0007669"/>
    <property type="project" value="UniProtKB-SubCell"/>
</dbReference>
<dbReference type="EMBL" id="SVER01000005">
    <property type="protein sequence ID" value="MBE5918771.1"/>
    <property type="molecule type" value="Genomic_DNA"/>
</dbReference>
<evidence type="ECO:0000313" key="7">
    <source>
        <dbReference type="EMBL" id="MBE5918771.1"/>
    </source>
</evidence>
<evidence type="ECO:0000256" key="4">
    <source>
        <dbReference type="SAM" id="Phobius"/>
    </source>
</evidence>
<dbReference type="Pfam" id="PF25967">
    <property type="entry name" value="RND-MFP_C"/>
    <property type="match status" value="1"/>
</dbReference>
<feature type="domain" description="YknX-like beta-barrel" evidence="6">
    <location>
        <begin position="400"/>
        <end position="488"/>
    </location>
</feature>
<gene>
    <name evidence="7" type="ORF">E7272_02905</name>
</gene>
<organism evidence="7 8">
    <name type="scientific">Pseudobutyrivibrio ruminis</name>
    <dbReference type="NCBI Taxonomy" id="46206"/>
    <lineage>
        <taxon>Bacteria</taxon>
        <taxon>Bacillati</taxon>
        <taxon>Bacillota</taxon>
        <taxon>Clostridia</taxon>
        <taxon>Lachnospirales</taxon>
        <taxon>Lachnospiraceae</taxon>
        <taxon>Pseudobutyrivibrio</taxon>
    </lineage>
</organism>
<dbReference type="InterPro" id="IPR050465">
    <property type="entry name" value="UPF0194_transport"/>
</dbReference>
<reference evidence="7" key="1">
    <citation type="submission" date="2019-04" db="EMBL/GenBank/DDBJ databases">
        <title>Evolution of Biomass-Degrading Anaerobic Consortia Revealed by Metagenomics.</title>
        <authorList>
            <person name="Peng X."/>
        </authorList>
    </citation>
    <scope>NUCLEOTIDE SEQUENCE</scope>
    <source>
        <strain evidence="7">SIG311</strain>
    </source>
</reference>
<dbReference type="AlphaFoldDB" id="A0A927U7W0"/>
<dbReference type="Gene3D" id="2.40.420.20">
    <property type="match status" value="1"/>
</dbReference>
<evidence type="ECO:0000256" key="2">
    <source>
        <dbReference type="ARBA" id="ARBA00023054"/>
    </source>
</evidence>
<dbReference type="PANTHER" id="PTHR32347">
    <property type="entry name" value="EFFLUX SYSTEM COMPONENT YKNX-RELATED"/>
    <property type="match status" value="1"/>
</dbReference>
<evidence type="ECO:0000313" key="8">
    <source>
        <dbReference type="Proteomes" id="UP000766246"/>
    </source>
</evidence>
<dbReference type="Gene3D" id="2.40.30.170">
    <property type="match status" value="1"/>
</dbReference>
<feature type="domain" description="Multidrug resistance protein MdtA-like C-terminal permuted SH3" evidence="5">
    <location>
        <begin position="497"/>
        <end position="558"/>
    </location>
</feature>
<evidence type="ECO:0000256" key="1">
    <source>
        <dbReference type="ARBA" id="ARBA00004196"/>
    </source>
</evidence>
<feature type="compositionally biased region" description="Polar residues" evidence="3">
    <location>
        <begin position="203"/>
        <end position="214"/>
    </location>
</feature>
<feature type="compositionally biased region" description="Basic and acidic residues" evidence="3">
    <location>
        <begin position="216"/>
        <end position="226"/>
    </location>
</feature>
<dbReference type="InterPro" id="IPR058636">
    <property type="entry name" value="Beta-barrel_YknX"/>
</dbReference>
<keyword evidence="4" id="KW-1133">Transmembrane helix</keyword>
<evidence type="ECO:0000256" key="3">
    <source>
        <dbReference type="SAM" id="MobiDB-lite"/>
    </source>
</evidence>
<dbReference type="Pfam" id="PF25990">
    <property type="entry name" value="Beta-barrel_YknX"/>
    <property type="match status" value="1"/>
</dbReference>
<feature type="region of interest" description="Disordered" evidence="3">
    <location>
        <begin position="442"/>
        <end position="461"/>
    </location>
</feature>
<sequence>MKLKNVLEKIKFWNKEEEYLDDDIDESLEEEASDADKRFFKRLNKKIIAAMVAAALLISAFAGVTGVRHVMAKAKESENTIATVSVVKQDVQKTLSATGTIISAEESGQFATVTGSYPVEEVYVKVGDEVKAGDPLYKLDMSTMEETLSFQQQALDLQNQQNAISQQNADKALQDAKDAGAVQVNDANRSLAQAKQDKAAADRQQSNSNSQLDSARNAESDAKRAYDNANSNVSSIQKKVNDIQKQIDSADENTNVDELKKSLDAAKADLNSAMSDRDGKKSAYDSAVSNRQSAEQTLQSAKDSAATAARSLDSASASAANTQNTANNNIINQYQTAKSNELSSKANTLSSQQEIAKSKEELSKAVVRASQDGTVTNVNIVKGQTYSGTDAVVIDNVTSLKATADIDEAQIPQIAMGQKVQIKTDATGDEILEGTVSFVSPTATKNSTKTTEGESSTASVSKSRATYRVDVTLDTLNENLRLGMTAKMTFITADAKNALVVPTTDLQTDADGNKYVVVQNANGSTKNVTVTPGISDDFYTEIKDGKLKEGDVIVEAGLDGSADAVLDEMGADGGIYFE</sequence>
<keyword evidence="2" id="KW-0175">Coiled coil</keyword>
<dbReference type="InterPro" id="IPR058627">
    <property type="entry name" value="MdtA-like_C"/>
</dbReference>
<proteinExistence type="predicted"/>
<keyword evidence="4" id="KW-0812">Transmembrane</keyword>
<feature type="transmembrane region" description="Helical" evidence="4">
    <location>
        <begin position="47"/>
        <end position="67"/>
    </location>
</feature>
<keyword evidence="4" id="KW-0472">Membrane</keyword>
<evidence type="ECO:0000259" key="6">
    <source>
        <dbReference type="Pfam" id="PF25990"/>
    </source>
</evidence>
<name>A0A927U7W0_9FIRM</name>